<dbReference type="GeneID" id="29421303"/>
<sequence length="130" mass="14458">MVSMPDTTNNYESRSEVFDTPHDHLPDVTQSEYSVPAEIPQTTKPEVKSSFAGGTWFALIVGALLLIVLLIFILQNQQAVELNFFTLQFTVPAGVGFLLAAIFGALIMAMVGVVRMFQLRRQIKNLQRSI</sequence>
<dbReference type="InterPro" id="IPR010445">
    <property type="entry name" value="LapA_dom"/>
</dbReference>
<dbReference type="OMA" id="WHWTLPL"/>
<dbReference type="RefSeq" id="WP_014303564.1">
    <property type="nucleotide sequence ID" value="NZ_CAJDXW010000002.1"/>
</dbReference>
<evidence type="ECO:0000313" key="2">
    <source>
        <dbReference type="Proteomes" id="UP000480222"/>
    </source>
</evidence>
<reference evidence="1 2" key="1">
    <citation type="submission" date="2020-02" db="EMBL/GenBank/DDBJ databases">
        <authorList>
            <person name="Brisse S."/>
        </authorList>
    </citation>
    <scope>NUCLEOTIDE SEQUENCE [LARGE SCALE GENOMIC DNA]</scope>
    <source>
        <strain evidence="1">CIP107547</strain>
    </source>
</reference>
<gene>
    <name evidence="1" type="ORF">CIP107547_01712</name>
</gene>
<dbReference type="GO" id="GO:0005886">
    <property type="term" value="C:plasma membrane"/>
    <property type="evidence" value="ECO:0007669"/>
    <property type="project" value="InterPro"/>
</dbReference>
<accession>A0A0D6GHZ9</accession>
<dbReference type="EMBL" id="CADDAV010000020">
    <property type="protein sequence ID" value="CAB0610049.1"/>
    <property type="molecule type" value="Genomic_DNA"/>
</dbReference>
<comment type="caution">
    <text evidence="1">The sequence shown here is derived from an EMBL/GenBank/DDBJ whole genome shotgun (WGS) entry which is preliminary data.</text>
</comment>
<protein>
    <submittedName>
        <fullName evidence="1">Uncharacterized protein</fullName>
    </submittedName>
</protein>
<dbReference type="Proteomes" id="UP000480222">
    <property type="component" value="Unassembled WGS sequence"/>
</dbReference>
<dbReference type="KEGG" id="cdip:ERS451417_01528"/>
<evidence type="ECO:0000313" key="1">
    <source>
        <dbReference type="EMBL" id="CAB0610049.1"/>
    </source>
</evidence>
<dbReference type="Pfam" id="PF06305">
    <property type="entry name" value="LapA_dom"/>
    <property type="match status" value="1"/>
</dbReference>
<organism evidence="1 2">
    <name type="scientific">Corynebacterium diphtheriae</name>
    <dbReference type="NCBI Taxonomy" id="1717"/>
    <lineage>
        <taxon>Bacteria</taxon>
        <taxon>Bacillati</taxon>
        <taxon>Actinomycetota</taxon>
        <taxon>Actinomycetes</taxon>
        <taxon>Mycobacteriales</taxon>
        <taxon>Corynebacteriaceae</taxon>
        <taxon>Corynebacterium</taxon>
    </lineage>
</organism>
<dbReference type="AlphaFoldDB" id="A0A0D6GHZ9"/>
<proteinExistence type="predicted"/>
<name>A0A0D6GHZ9_CORDP</name>